<dbReference type="SUPFAM" id="SSF53697">
    <property type="entry name" value="SIS domain"/>
    <property type="match status" value="1"/>
</dbReference>
<dbReference type="EMBL" id="RJVQ01000010">
    <property type="protein sequence ID" value="RQW61783.1"/>
    <property type="molecule type" value="Genomic_DNA"/>
</dbReference>
<feature type="domain" description="HTH rpiR-type" evidence="4">
    <location>
        <begin position="8"/>
        <end position="84"/>
    </location>
</feature>
<dbReference type="AlphaFoldDB" id="A0A3N9TDL0"/>
<evidence type="ECO:0000313" key="6">
    <source>
        <dbReference type="EMBL" id="RQW61783.1"/>
    </source>
</evidence>
<dbReference type="PANTHER" id="PTHR30514:SF20">
    <property type="entry name" value="TRANSCRIPTIONAL REGULATOR"/>
    <property type="match status" value="1"/>
</dbReference>
<dbReference type="Proteomes" id="UP000281112">
    <property type="component" value="Unassembled WGS sequence"/>
</dbReference>
<dbReference type="InterPro" id="IPR036388">
    <property type="entry name" value="WH-like_DNA-bd_sf"/>
</dbReference>
<keyword evidence="7" id="KW-1185">Reference proteome</keyword>
<dbReference type="InterPro" id="IPR035472">
    <property type="entry name" value="RpiR-like_SIS"/>
</dbReference>
<comment type="caution">
    <text evidence="6">The sequence shown here is derived from an EMBL/GenBank/DDBJ whole genome shotgun (WGS) entry which is preliminary data.</text>
</comment>
<dbReference type="RefSeq" id="WP_124938632.1">
    <property type="nucleotide sequence ID" value="NZ_RJVQ01000010.1"/>
</dbReference>
<dbReference type="InterPro" id="IPR001347">
    <property type="entry name" value="SIS_dom"/>
</dbReference>
<dbReference type="CDD" id="cd05013">
    <property type="entry name" value="SIS_RpiR"/>
    <property type="match status" value="1"/>
</dbReference>
<dbReference type="GO" id="GO:0003677">
    <property type="term" value="F:DNA binding"/>
    <property type="evidence" value="ECO:0007669"/>
    <property type="project" value="UniProtKB-KW"/>
</dbReference>
<dbReference type="PANTHER" id="PTHR30514">
    <property type="entry name" value="GLUCOKINASE"/>
    <property type="match status" value="1"/>
</dbReference>
<keyword evidence="2" id="KW-0238">DNA-binding</keyword>
<sequence length="278" mass="30569">MQTANNLTELQDQIRERYGQLSKRLKQVAEYVLDNAQSTAFDTVAVIADNAGVPPSTLIRFANAFGFSGFNEMKQLFRKNLLEETTSYTDRVRLLKELDDDIEPADQPSSILHEFSRANAQAMQNLAAQISAEELAKAVDILVKAKSIHVIGLGRSFSVASYLTYALRHLNQRVFLVDGLGGMFKEQANMIEADDVLVAVSFTPYAKEAIMATEAASRVGAKQLIITDSQISPLASMSDICFYVKEAEVDGFRSQAASMCLAQTLAVSLAFKVNDTKH</sequence>
<dbReference type="PROSITE" id="PS51071">
    <property type="entry name" value="HTH_RPIR"/>
    <property type="match status" value="1"/>
</dbReference>
<reference evidence="6 7" key="1">
    <citation type="submission" date="2018-11" db="EMBL/GenBank/DDBJ databases">
        <title>Vibrio LJC006 sp. nov., isolated from seawater during the bloom of the enteromorpha.</title>
        <authorList>
            <person name="Liang J."/>
        </authorList>
    </citation>
    <scope>NUCLEOTIDE SEQUENCE [LARGE SCALE GENOMIC DNA]</scope>
    <source>
        <strain evidence="6 7">LJC006</strain>
    </source>
</reference>
<name>A0A3N9TDL0_9VIBR</name>
<protein>
    <submittedName>
        <fullName evidence="6">MurR/RpiR family transcriptional regulator</fullName>
    </submittedName>
</protein>
<organism evidence="6 7">
    <name type="scientific">Vibrio viridaestus</name>
    <dbReference type="NCBI Taxonomy" id="2487322"/>
    <lineage>
        <taxon>Bacteria</taxon>
        <taxon>Pseudomonadati</taxon>
        <taxon>Pseudomonadota</taxon>
        <taxon>Gammaproteobacteria</taxon>
        <taxon>Vibrionales</taxon>
        <taxon>Vibrionaceae</taxon>
        <taxon>Vibrio</taxon>
    </lineage>
</organism>
<dbReference type="InterPro" id="IPR047640">
    <property type="entry name" value="RpiR-like"/>
</dbReference>
<evidence type="ECO:0000256" key="1">
    <source>
        <dbReference type="ARBA" id="ARBA00023015"/>
    </source>
</evidence>
<dbReference type="Pfam" id="PF01418">
    <property type="entry name" value="HTH_6"/>
    <property type="match status" value="1"/>
</dbReference>
<dbReference type="GO" id="GO:0003700">
    <property type="term" value="F:DNA-binding transcription factor activity"/>
    <property type="evidence" value="ECO:0007669"/>
    <property type="project" value="InterPro"/>
</dbReference>
<evidence type="ECO:0000259" key="4">
    <source>
        <dbReference type="PROSITE" id="PS51071"/>
    </source>
</evidence>
<dbReference type="Gene3D" id="1.10.10.10">
    <property type="entry name" value="Winged helix-like DNA-binding domain superfamily/Winged helix DNA-binding domain"/>
    <property type="match status" value="1"/>
</dbReference>
<dbReference type="InterPro" id="IPR009057">
    <property type="entry name" value="Homeodomain-like_sf"/>
</dbReference>
<dbReference type="GO" id="GO:1901135">
    <property type="term" value="P:carbohydrate derivative metabolic process"/>
    <property type="evidence" value="ECO:0007669"/>
    <property type="project" value="InterPro"/>
</dbReference>
<evidence type="ECO:0000259" key="5">
    <source>
        <dbReference type="PROSITE" id="PS51464"/>
    </source>
</evidence>
<dbReference type="InterPro" id="IPR046348">
    <property type="entry name" value="SIS_dom_sf"/>
</dbReference>
<dbReference type="PROSITE" id="PS51464">
    <property type="entry name" value="SIS"/>
    <property type="match status" value="1"/>
</dbReference>
<evidence type="ECO:0000313" key="7">
    <source>
        <dbReference type="Proteomes" id="UP000281112"/>
    </source>
</evidence>
<evidence type="ECO:0000256" key="2">
    <source>
        <dbReference type="ARBA" id="ARBA00023125"/>
    </source>
</evidence>
<dbReference type="InterPro" id="IPR000281">
    <property type="entry name" value="HTH_RpiR"/>
</dbReference>
<evidence type="ECO:0000256" key="3">
    <source>
        <dbReference type="ARBA" id="ARBA00023163"/>
    </source>
</evidence>
<keyword evidence="1" id="KW-0805">Transcription regulation</keyword>
<dbReference type="Pfam" id="PF01380">
    <property type="entry name" value="SIS"/>
    <property type="match status" value="1"/>
</dbReference>
<proteinExistence type="predicted"/>
<gene>
    <name evidence="6" type="ORF">EES38_18180</name>
</gene>
<keyword evidence="3" id="KW-0804">Transcription</keyword>
<dbReference type="OrthoDB" id="9814005at2"/>
<dbReference type="GO" id="GO:0097367">
    <property type="term" value="F:carbohydrate derivative binding"/>
    <property type="evidence" value="ECO:0007669"/>
    <property type="project" value="InterPro"/>
</dbReference>
<accession>A0A3N9TDL0</accession>
<feature type="domain" description="SIS" evidence="5">
    <location>
        <begin position="138"/>
        <end position="278"/>
    </location>
</feature>
<dbReference type="Gene3D" id="3.40.50.10490">
    <property type="entry name" value="Glucose-6-phosphate isomerase like protein, domain 1"/>
    <property type="match status" value="1"/>
</dbReference>
<dbReference type="SUPFAM" id="SSF46689">
    <property type="entry name" value="Homeodomain-like"/>
    <property type="match status" value="1"/>
</dbReference>